<dbReference type="CDD" id="cd00564">
    <property type="entry name" value="TMP_TenI"/>
    <property type="match status" value="1"/>
</dbReference>
<dbReference type="EMBL" id="JAYKLX010000009">
    <property type="protein sequence ID" value="MEB3347596.1"/>
    <property type="molecule type" value="Genomic_DNA"/>
</dbReference>
<keyword evidence="2 9" id="KW-0808">Transferase</keyword>
<evidence type="ECO:0000256" key="9">
    <source>
        <dbReference type="HAMAP-Rule" id="MF_00097"/>
    </source>
</evidence>
<dbReference type="RefSeq" id="WP_324181620.1">
    <property type="nucleotide sequence ID" value="NZ_BAABAW010000014.1"/>
</dbReference>
<dbReference type="EC" id="2.5.1.3" evidence="9"/>
<evidence type="ECO:0000259" key="12">
    <source>
        <dbReference type="Pfam" id="PF02581"/>
    </source>
</evidence>
<evidence type="ECO:0000256" key="4">
    <source>
        <dbReference type="ARBA" id="ARBA00022842"/>
    </source>
</evidence>
<dbReference type="NCBIfam" id="NF000736">
    <property type="entry name" value="PRK00043.2-3"/>
    <property type="match status" value="1"/>
</dbReference>
<comment type="function">
    <text evidence="9">Condenses 4-methyl-5-(beta-hydroxyethyl)thiazole monophosphate (THZ-P) and 2-methyl-4-amino-5-hydroxymethyl pyrimidine pyrophosphate (HMP-PP) to form thiamine monophosphate (TMP).</text>
</comment>
<evidence type="ECO:0000256" key="2">
    <source>
        <dbReference type="ARBA" id="ARBA00022679"/>
    </source>
</evidence>
<comment type="caution">
    <text evidence="13">The sequence shown here is derived from an EMBL/GenBank/DDBJ whole genome shotgun (WGS) entry which is preliminary data.</text>
</comment>
<gene>
    <name evidence="9" type="primary">thiE</name>
    <name evidence="13" type="ORF">U6A24_19120</name>
</gene>
<feature type="binding site" evidence="9">
    <location>
        <position position="165"/>
    </location>
    <ligand>
        <name>2-[(2R,5Z)-2-carboxy-4-methylthiazol-5(2H)-ylidene]ethyl phosphate</name>
        <dbReference type="ChEBI" id="CHEBI:62899"/>
    </ligand>
</feature>
<comment type="caution">
    <text evidence="9">Lacks conserved residue(s) required for the propagation of feature annotation.</text>
</comment>
<reference evidence="13 14" key="1">
    <citation type="journal article" date="2013" name="Int. J. Syst. Evol. Microbiol.">
        <title>Aquimarina gracilis sp. nov., isolated from the gut microflora of a mussel, Mytilus coruscus, and emended description of Aquimarina spongiae.</title>
        <authorList>
            <person name="Park S.C."/>
            <person name="Choe H.N."/>
            <person name="Baik K.S."/>
            <person name="Seong C.N."/>
        </authorList>
    </citation>
    <scope>NUCLEOTIDE SEQUENCE [LARGE SCALE GENOMIC DNA]</scope>
    <source>
        <strain evidence="13 14">PSC32</strain>
    </source>
</reference>
<evidence type="ECO:0000256" key="3">
    <source>
        <dbReference type="ARBA" id="ARBA00022723"/>
    </source>
</evidence>
<evidence type="ECO:0000256" key="6">
    <source>
        <dbReference type="ARBA" id="ARBA00047334"/>
    </source>
</evidence>
<evidence type="ECO:0000256" key="11">
    <source>
        <dbReference type="RuleBase" id="RU004253"/>
    </source>
</evidence>
<protein>
    <recommendedName>
        <fullName evidence="9">Thiamine-phosphate synthase</fullName>
        <shortName evidence="9">TP synthase</shortName>
        <shortName evidence="9">TPS</shortName>
        <ecNumber evidence="9">2.5.1.3</ecNumber>
    </recommendedName>
    <alternativeName>
        <fullName evidence="9">Thiamine-phosphate pyrophosphorylase</fullName>
        <shortName evidence="9">TMP pyrophosphorylase</shortName>
        <shortName evidence="9">TMP-PPase</shortName>
    </alternativeName>
</protein>
<dbReference type="GO" id="GO:0004789">
    <property type="term" value="F:thiamine-phosphate diphosphorylase activity"/>
    <property type="evidence" value="ECO:0007669"/>
    <property type="project" value="UniProtKB-EC"/>
</dbReference>
<dbReference type="InterPro" id="IPR034291">
    <property type="entry name" value="TMP_synthase"/>
</dbReference>
<organism evidence="13 14">
    <name type="scientific">Aquimarina gracilis</name>
    <dbReference type="NCBI Taxonomy" id="874422"/>
    <lineage>
        <taxon>Bacteria</taxon>
        <taxon>Pseudomonadati</taxon>
        <taxon>Bacteroidota</taxon>
        <taxon>Flavobacteriia</taxon>
        <taxon>Flavobacteriales</taxon>
        <taxon>Flavobacteriaceae</taxon>
        <taxon>Aquimarina</taxon>
    </lineage>
</organism>
<feature type="binding site" evidence="9">
    <location>
        <position position="132"/>
    </location>
    <ligand>
        <name>4-amino-2-methyl-5-(diphosphooxymethyl)pyrimidine</name>
        <dbReference type="ChEBI" id="CHEBI:57841"/>
    </ligand>
</feature>
<name>A0ABU6A0J2_9FLAO</name>
<evidence type="ECO:0000256" key="1">
    <source>
        <dbReference type="ARBA" id="ARBA00005165"/>
    </source>
</evidence>
<evidence type="ECO:0000313" key="13">
    <source>
        <dbReference type="EMBL" id="MEB3347596.1"/>
    </source>
</evidence>
<evidence type="ECO:0000313" key="14">
    <source>
        <dbReference type="Proteomes" id="UP001327027"/>
    </source>
</evidence>
<dbReference type="PANTHER" id="PTHR20857">
    <property type="entry name" value="THIAMINE-PHOSPHATE PYROPHOSPHORYLASE"/>
    <property type="match status" value="1"/>
</dbReference>
<dbReference type="SUPFAM" id="SSF51391">
    <property type="entry name" value="Thiamin phosphate synthase"/>
    <property type="match status" value="1"/>
</dbReference>
<feature type="binding site" evidence="9">
    <location>
        <position position="84"/>
    </location>
    <ligand>
        <name>Mg(2+)</name>
        <dbReference type="ChEBI" id="CHEBI:18420"/>
    </ligand>
</feature>
<keyword evidence="3 9" id="KW-0479">Metal-binding</keyword>
<proteinExistence type="inferred from homology"/>
<comment type="catalytic activity">
    <reaction evidence="8 9 10">
        <text>2-[(2R,5Z)-2-carboxy-4-methylthiazol-5(2H)-ylidene]ethyl phosphate + 4-amino-2-methyl-5-(diphosphooxymethyl)pyrimidine + 2 H(+) = thiamine phosphate + CO2 + diphosphate</text>
        <dbReference type="Rhea" id="RHEA:47844"/>
        <dbReference type="ChEBI" id="CHEBI:15378"/>
        <dbReference type="ChEBI" id="CHEBI:16526"/>
        <dbReference type="ChEBI" id="CHEBI:33019"/>
        <dbReference type="ChEBI" id="CHEBI:37575"/>
        <dbReference type="ChEBI" id="CHEBI:57841"/>
        <dbReference type="ChEBI" id="CHEBI:62899"/>
        <dbReference type="EC" id="2.5.1.3"/>
    </reaction>
</comment>
<dbReference type="Gene3D" id="3.20.20.70">
    <property type="entry name" value="Aldolase class I"/>
    <property type="match status" value="1"/>
</dbReference>
<feature type="domain" description="Thiamine phosphate synthase/TenI" evidence="12">
    <location>
        <begin position="13"/>
        <end position="185"/>
    </location>
</feature>
<dbReference type="HAMAP" id="MF_00097">
    <property type="entry name" value="TMP_synthase"/>
    <property type="match status" value="1"/>
</dbReference>
<comment type="catalytic activity">
    <reaction evidence="6 9 10">
        <text>4-methyl-5-(2-phosphooxyethyl)-thiazole + 4-amino-2-methyl-5-(diphosphooxymethyl)pyrimidine + H(+) = thiamine phosphate + diphosphate</text>
        <dbReference type="Rhea" id="RHEA:22328"/>
        <dbReference type="ChEBI" id="CHEBI:15378"/>
        <dbReference type="ChEBI" id="CHEBI:33019"/>
        <dbReference type="ChEBI" id="CHEBI:37575"/>
        <dbReference type="ChEBI" id="CHEBI:57841"/>
        <dbReference type="ChEBI" id="CHEBI:58296"/>
        <dbReference type="EC" id="2.5.1.3"/>
    </reaction>
</comment>
<evidence type="ECO:0000256" key="8">
    <source>
        <dbReference type="ARBA" id="ARBA00047883"/>
    </source>
</evidence>
<dbReference type="NCBIfam" id="TIGR00693">
    <property type="entry name" value="thiE"/>
    <property type="match status" value="1"/>
</dbReference>
<dbReference type="InterPro" id="IPR036206">
    <property type="entry name" value="ThiamineP_synth_sf"/>
</dbReference>
<comment type="catalytic activity">
    <reaction evidence="7 9 10">
        <text>2-(2-carboxy-4-methylthiazol-5-yl)ethyl phosphate + 4-amino-2-methyl-5-(diphosphooxymethyl)pyrimidine + 2 H(+) = thiamine phosphate + CO2 + diphosphate</text>
        <dbReference type="Rhea" id="RHEA:47848"/>
        <dbReference type="ChEBI" id="CHEBI:15378"/>
        <dbReference type="ChEBI" id="CHEBI:16526"/>
        <dbReference type="ChEBI" id="CHEBI:33019"/>
        <dbReference type="ChEBI" id="CHEBI:37575"/>
        <dbReference type="ChEBI" id="CHEBI:57841"/>
        <dbReference type="ChEBI" id="CHEBI:62890"/>
        <dbReference type="EC" id="2.5.1.3"/>
    </reaction>
</comment>
<comment type="pathway">
    <text evidence="1 9 11">Cofactor biosynthesis; thiamine diphosphate biosynthesis; thiamine phosphate from 4-amino-2-methyl-5-diphosphomethylpyrimidine and 4-methyl-5-(2-phosphoethyl)-thiazole: step 1/1.</text>
</comment>
<keyword evidence="5 9" id="KW-0784">Thiamine biosynthesis</keyword>
<evidence type="ECO:0000256" key="5">
    <source>
        <dbReference type="ARBA" id="ARBA00022977"/>
    </source>
</evidence>
<accession>A0ABU6A0J2</accession>
<feature type="binding site" evidence="9">
    <location>
        <begin position="32"/>
        <end position="36"/>
    </location>
    <ligand>
        <name>4-amino-2-methyl-5-(diphosphooxymethyl)pyrimidine</name>
        <dbReference type="ChEBI" id="CHEBI:57841"/>
    </ligand>
</feature>
<dbReference type="Pfam" id="PF02581">
    <property type="entry name" value="TMP-TENI"/>
    <property type="match status" value="1"/>
</dbReference>
<evidence type="ECO:0000256" key="10">
    <source>
        <dbReference type="RuleBase" id="RU003826"/>
    </source>
</evidence>
<comment type="cofactor">
    <cofactor evidence="9">
        <name>Mg(2+)</name>
        <dbReference type="ChEBI" id="CHEBI:18420"/>
    </cofactor>
    <text evidence="9">Binds 1 Mg(2+) ion per subunit.</text>
</comment>
<feature type="binding site" evidence="9">
    <location>
        <position position="65"/>
    </location>
    <ligand>
        <name>Mg(2+)</name>
        <dbReference type="ChEBI" id="CHEBI:18420"/>
    </ligand>
</feature>
<keyword evidence="4 9" id="KW-0460">Magnesium</keyword>
<dbReference type="Proteomes" id="UP001327027">
    <property type="component" value="Unassembled WGS sequence"/>
</dbReference>
<dbReference type="InterPro" id="IPR013785">
    <property type="entry name" value="Aldolase_TIM"/>
</dbReference>
<feature type="binding site" evidence="9">
    <location>
        <begin position="129"/>
        <end position="131"/>
    </location>
    <ligand>
        <name>2-[(2R,5Z)-2-carboxy-4-methylthiazol-5(2H)-ylidene]ethyl phosphate</name>
        <dbReference type="ChEBI" id="CHEBI:62899"/>
    </ligand>
</feature>
<dbReference type="PANTHER" id="PTHR20857:SF15">
    <property type="entry name" value="THIAMINE-PHOSPHATE SYNTHASE"/>
    <property type="match status" value="1"/>
</dbReference>
<feature type="binding site" evidence="9">
    <location>
        <position position="103"/>
    </location>
    <ligand>
        <name>4-amino-2-methyl-5-(diphosphooxymethyl)pyrimidine</name>
        <dbReference type="ChEBI" id="CHEBI:57841"/>
    </ligand>
</feature>
<keyword evidence="14" id="KW-1185">Reference proteome</keyword>
<dbReference type="InterPro" id="IPR022998">
    <property type="entry name" value="ThiamineP_synth_TenI"/>
</dbReference>
<comment type="similarity">
    <text evidence="9 10">Belongs to the thiamine-phosphate synthase family.</text>
</comment>
<evidence type="ECO:0000256" key="7">
    <source>
        <dbReference type="ARBA" id="ARBA00047851"/>
    </source>
</evidence>
<sequence>MEKLQYISQGKTPDEHLHNIEEVCKAGGKWIQLRLKDIDLATSVNTAIRCKEICDQFGAIMIVNDEVDVAKIARAHGVHLGLQDMNPKDARDMLGDNFIIGGTANNVNDCLKHIEAGVDYIGLGPFRYTTTKKNLSPVLGVKGYEQILDTFQNKNLKVPIVAIGGIVENDINALIQTGISGIAVSGLLTNTKNLEETIKNIKNALSSQEWIH</sequence>
<feature type="binding site" evidence="9">
    <location>
        <position position="64"/>
    </location>
    <ligand>
        <name>4-amino-2-methyl-5-(diphosphooxymethyl)pyrimidine</name>
        <dbReference type="ChEBI" id="CHEBI:57841"/>
    </ligand>
</feature>